<dbReference type="PANTHER" id="PTHR45690:SF19">
    <property type="entry name" value="NACHT, LRR AND PYD DOMAINS-CONTAINING PROTEIN 3"/>
    <property type="match status" value="1"/>
</dbReference>
<dbReference type="EMBL" id="BEZZ01004314">
    <property type="protein sequence ID" value="GCC18043.1"/>
    <property type="molecule type" value="Genomic_DNA"/>
</dbReference>
<dbReference type="Gene3D" id="3.80.10.10">
    <property type="entry name" value="Ribonuclease Inhibitor"/>
    <property type="match status" value="1"/>
</dbReference>
<dbReference type="Pfam" id="PF05729">
    <property type="entry name" value="NACHT"/>
    <property type="match status" value="1"/>
</dbReference>
<dbReference type="OMA" id="THIMASH"/>
<evidence type="ECO:0000256" key="4">
    <source>
        <dbReference type="ARBA" id="ARBA00022741"/>
    </source>
</evidence>
<sequence length="720" mass="82489">GCRREHYYLGRCNITMAEDLNRRENLISSRVEMDTVQGVQQKHKELLWVQTEKLKVNTILIKEKVKIFQLVDQYTELTLISNGRGRTVVEHELLARGRHYEECREKHLQRKVEKLQTEQLFQSSFSQRNSTSGIMVVMIGASGVGKTTMVQKIVYDWAMEKIYPQFQFVFSFNFRDLNTINERINLRKLIQSQYPYFGDVLGEVWKNPEGLLFIFDGLDEFKGKIDFSDSRGNTESPFMCTDPECWCDVSDIVYSLIQHKLLPGCSVLVTTRPTELHLLEKAEISVWTEILGFSGEERKEYFNKFFDDQKVAAAVFKHVEENEILYTMCYNPSFCWILGLSLGPFFTEKGRKQQQVPKTITQLYSYYIYNILEHHGREIEDPRDVLLKLGEMAFTGVSEKKIVFRNGDLIQYNLQPSQFLSGFLMEHLERDVSVQSVVYTFPHLTIQEFVAALAHFLSADPEDIQSLSEEDGRFDIFLRFLAGLSSPRAAKPLQRFLGQFPHPTTCRAIEWVQQKVKSQIEDTASPNDKKNMLHYLFETQNKALTQIVLGSAEILTFRGLVLKPVDCAVLSHLIGLCDLIQELDLQFCSIECAGLQQLIPTLHKCQVVRLRGNKLGDSGVKQLALALGKPDCKIQKIDLWDVGLTDSCAKDLLSAISVNQSLMYLNLGSNSFTCQSVPTLCQLIRKCRNLKQIWLVENSFASPGQLKSLQDMRPGLKITV</sequence>
<proteinExistence type="predicted"/>
<dbReference type="InterPro" id="IPR050637">
    <property type="entry name" value="NLRP_innate_immun_reg"/>
</dbReference>
<dbReference type="InterPro" id="IPR041267">
    <property type="entry name" value="NLRP_HD2"/>
</dbReference>
<comment type="subcellular location">
    <subcellularLocation>
        <location evidence="1">Inflammasome</location>
    </subcellularLocation>
</comment>
<keyword evidence="6" id="KW-0832">Ubl conjugation</keyword>
<dbReference type="Proteomes" id="UP000287033">
    <property type="component" value="Unassembled WGS sequence"/>
</dbReference>
<keyword evidence="4" id="KW-0547">Nucleotide-binding</keyword>
<dbReference type="AlphaFoldDB" id="A0A401RIQ8"/>
<dbReference type="InterPro" id="IPR032675">
    <property type="entry name" value="LRR_dom_sf"/>
</dbReference>
<feature type="non-terminal residue" evidence="10">
    <location>
        <position position="1"/>
    </location>
</feature>
<gene>
    <name evidence="10" type="ORF">chiPu_0021621</name>
</gene>
<dbReference type="GO" id="GO:0045087">
    <property type="term" value="P:innate immune response"/>
    <property type="evidence" value="ECO:0007669"/>
    <property type="project" value="UniProtKB-KW"/>
</dbReference>
<dbReference type="InterPro" id="IPR027417">
    <property type="entry name" value="P-loop_NTPase"/>
</dbReference>
<evidence type="ECO:0000256" key="5">
    <source>
        <dbReference type="ARBA" id="ARBA00022840"/>
    </source>
</evidence>
<comment type="caution">
    <text evidence="10">The sequence shown here is derived from an EMBL/GenBank/DDBJ whole genome shotgun (WGS) entry which is preliminary data.</text>
</comment>
<accession>A0A401RIQ8</accession>
<evidence type="ECO:0000256" key="8">
    <source>
        <dbReference type="ARBA" id="ARBA00023233"/>
    </source>
</evidence>
<dbReference type="InterPro" id="IPR007111">
    <property type="entry name" value="NACHT_NTPase"/>
</dbReference>
<keyword evidence="2" id="KW-0963">Cytoplasm</keyword>
<evidence type="ECO:0000256" key="7">
    <source>
        <dbReference type="ARBA" id="ARBA00023198"/>
    </source>
</evidence>
<dbReference type="GO" id="GO:0005524">
    <property type="term" value="F:ATP binding"/>
    <property type="evidence" value="ECO:0007669"/>
    <property type="project" value="UniProtKB-KW"/>
</dbReference>
<keyword evidence="7" id="KW-0395">Inflammatory response</keyword>
<dbReference type="PROSITE" id="PS50837">
    <property type="entry name" value="NACHT"/>
    <property type="match status" value="1"/>
</dbReference>
<dbReference type="OrthoDB" id="120976at2759"/>
<keyword evidence="3" id="KW-0677">Repeat</keyword>
<keyword evidence="5" id="KW-0067">ATP-binding</keyword>
<evidence type="ECO:0000313" key="10">
    <source>
        <dbReference type="EMBL" id="GCC18043.1"/>
    </source>
</evidence>
<reference evidence="10 11" key="1">
    <citation type="journal article" date="2018" name="Nat. Ecol. Evol.">
        <title>Shark genomes provide insights into elasmobranch evolution and the origin of vertebrates.</title>
        <authorList>
            <person name="Hara Y"/>
            <person name="Yamaguchi K"/>
            <person name="Onimaru K"/>
            <person name="Kadota M"/>
            <person name="Koyanagi M"/>
            <person name="Keeley SD"/>
            <person name="Tatsumi K"/>
            <person name="Tanaka K"/>
            <person name="Motone F"/>
            <person name="Kageyama Y"/>
            <person name="Nozu R"/>
            <person name="Adachi N"/>
            <person name="Nishimura O"/>
            <person name="Nakagawa R"/>
            <person name="Tanegashima C"/>
            <person name="Kiyatake I"/>
            <person name="Matsumoto R"/>
            <person name="Murakumo K"/>
            <person name="Nishida K"/>
            <person name="Terakita A"/>
            <person name="Kuratani S"/>
            <person name="Sato K"/>
            <person name="Hyodo S Kuraku.S."/>
        </authorList>
    </citation>
    <scope>NUCLEOTIDE SEQUENCE [LARGE SCALE GENOMIC DNA]</scope>
</reference>
<organism evidence="10 11">
    <name type="scientific">Chiloscyllium punctatum</name>
    <name type="common">Brownbanded bambooshark</name>
    <name type="synonym">Hemiscyllium punctatum</name>
    <dbReference type="NCBI Taxonomy" id="137246"/>
    <lineage>
        <taxon>Eukaryota</taxon>
        <taxon>Metazoa</taxon>
        <taxon>Chordata</taxon>
        <taxon>Craniata</taxon>
        <taxon>Vertebrata</taxon>
        <taxon>Chondrichthyes</taxon>
        <taxon>Elasmobranchii</taxon>
        <taxon>Galeomorphii</taxon>
        <taxon>Galeoidea</taxon>
        <taxon>Orectolobiformes</taxon>
        <taxon>Hemiscylliidae</taxon>
        <taxon>Chiloscyllium</taxon>
    </lineage>
</organism>
<dbReference type="SUPFAM" id="SSF52540">
    <property type="entry name" value="P-loop containing nucleoside triphosphate hydrolases"/>
    <property type="match status" value="1"/>
</dbReference>
<dbReference type="Pfam" id="PF17779">
    <property type="entry name" value="WHD_NOD2"/>
    <property type="match status" value="1"/>
</dbReference>
<dbReference type="GO" id="GO:0005829">
    <property type="term" value="C:cytosol"/>
    <property type="evidence" value="ECO:0007669"/>
    <property type="project" value="UniProtKB-SubCell"/>
</dbReference>
<dbReference type="SMART" id="SM00368">
    <property type="entry name" value="LRR_RI"/>
    <property type="match status" value="4"/>
</dbReference>
<feature type="domain" description="NACHT" evidence="9">
    <location>
        <begin position="134"/>
        <end position="273"/>
    </location>
</feature>
<dbReference type="InterPro" id="IPR041075">
    <property type="entry name" value="NOD1/2_WH"/>
</dbReference>
<dbReference type="STRING" id="137246.A0A401RIQ8"/>
<evidence type="ECO:0000256" key="6">
    <source>
        <dbReference type="ARBA" id="ARBA00022843"/>
    </source>
</evidence>
<dbReference type="PANTHER" id="PTHR45690">
    <property type="entry name" value="NACHT, LRR AND PYD DOMAINS-CONTAINING PROTEIN 12"/>
    <property type="match status" value="1"/>
</dbReference>
<dbReference type="GO" id="GO:0006954">
    <property type="term" value="P:inflammatory response"/>
    <property type="evidence" value="ECO:0007669"/>
    <property type="project" value="UniProtKB-KW"/>
</dbReference>
<evidence type="ECO:0000313" key="11">
    <source>
        <dbReference type="Proteomes" id="UP000287033"/>
    </source>
</evidence>
<dbReference type="Gene3D" id="3.40.50.300">
    <property type="entry name" value="P-loop containing nucleotide triphosphate hydrolases"/>
    <property type="match status" value="1"/>
</dbReference>
<keyword evidence="11" id="KW-1185">Reference proteome</keyword>
<keyword evidence="8" id="KW-1271">Inflammasome</keyword>
<dbReference type="SUPFAM" id="SSF52047">
    <property type="entry name" value="RNI-like"/>
    <property type="match status" value="1"/>
</dbReference>
<evidence type="ECO:0000259" key="9">
    <source>
        <dbReference type="PROSITE" id="PS50837"/>
    </source>
</evidence>
<evidence type="ECO:0000256" key="1">
    <source>
        <dbReference type="ARBA" id="ARBA00004110"/>
    </source>
</evidence>
<evidence type="ECO:0000256" key="2">
    <source>
        <dbReference type="ARBA" id="ARBA00022490"/>
    </source>
</evidence>
<protein>
    <recommendedName>
        <fullName evidence="9">NACHT domain-containing protein</fullName>
    </recommendedName>
</protein>
<dbReference type="Pfam" id="PF17776">
    <property type="entry name" value="NLRC4_HD2"/>
    <property type="match status" value="1"/>
</dbReference>
<evidence type="ECO:0000256" key="3">
    <source>
        <dbReference type="ARBA" id="ARBA00022737"/>
    </source>
</evidence>
<name>A0A401RIQ8_CHIPU</name>